<feature type="active site" description="Charge relay system" evidence="2">
    <location>
        <position position="315"/>
    </location>
</feature>
<evidence type="ECO:0000313" key="3">
    <source>
        <dbReference type="EMBL" id="TNV77721.1"/>
    </source>
</evidence>
<dbReference type="GO" id="GO:0034338">
    <property type="term" value="F:short-chain carboxylesterase activity"/>
    <property type="evidence" value="ECO:0007669"/>
    <property type="project" value="TreeGrafter"/>
</dbReference>
<dbReference type="Gene3D" id="3.40.50.1820">
    <property type="entry name" value="alpha/beta hydrolase"/>
    <property type="match status" value="1"/>
</dbReference>
<evidence type="ECO:0000256" key="2">
    <source>
        <dbReference type="PIRSR" id="PIRSR005211-1"/>
    </source>
</evidence>
<evidence type="ECO:0000313" key="4">
    <source>
        <dbReference type="Proteomes" id="UP000785679"/>
    </source>
</evidence>
<sequence length="370" mass="41770">MCLKQTNKPNILELHYHPESKVADKLNERSKLSQLIFTPSIWLRGGNLQTLINPLKGIYLKAFMPYQYKREIFTFKDGGTIALDWHETIPEGNATPGQRQRPIVAIMPGLASDSNDIYIVNLVREGQRNGYHPIVINYRAASGVPLTNEVWYSQGSTGDLMEPLQHIYTRYCKDRDLFLIGNSVGAQLSGSLMGKVGDKTFIKACALVQPPMNLRKCGDNMASTNFGLYSRFLALGLKIKLRPHLAKLRPIYKEKYDLDIDEALASSKTIMELDQNFTVKVFGFGTIDNYLDKVSCCNYLSTISNPTFILMAKDDPIVGRDTIEYDLCKANQTIILGVTDSGGHLGYFESIMGTEQWFTRPVYEFLNCYK</sequence>
<dbReference type="Proteomes" id="UP000785679">
    <property type="component" value="Unassembled WGS sequence"/>
</dbReference>
<protein>
    <recommendedName>
        <fullName evidence="5">AB hydrolase-1 domain-containing protein</fullName>
    </recommendedName>
</protein>
<dbReference type="InterPro" id="IPR029058">
    <property type="entry name" value="AB_hydrolase_fold"/>
</dbReference>
<dbReference type="GO" id="GO:0047372">
    <property type="term" value="F:monoacylglycerol lipase activity"/>
    <property type="evidence" value="ECO:0007669"/>
    <property type="project" value="TreeGrafter"/>
</dbReference>
<dbReference type="AlphaFoldDB" id="A0A8J8T149"/>
<feature type="active site" description="Charge relay system" evidence="2">
    <location>
        <position position="344"/>
    </location>
</feature>
<reference evidence="3" key="1">
    <citation type="submission" date="2019-06" db="EMBL/GenBank/DDBJ databases">
        <authorList>
            <person name="Zheng W."/>
        </authorList>
    </citation>
    <scope>NUCLEOTIDE SEQUENCE</scope>
    <source>
        <strain evidence="3">QDHG01</strain>
    </source>
</reference>
<feature type="active site" description="Charge relay system" evidence="2">
    <location>
        <position position="183"/>
    </location>
</feature>
<dbReference type="PIRSF" id="PIRSF005211">
    <property type="entry name" value="Ab_hydro_YheT"/>
    <property type="match status" value="1"/>
</dbReference>
<evidence type="ECO:0008006" key="5">
    <source>
        <dbReference type="Google" id="ProtNLM"/>
    </source>
</evidence>
<accession>A0A8J8T149</accession>
<dbReference type="SUPFAM" id="SSF53474">
    <property type="entry name" value="alpha/beta-Hydrolases"/>
    <property type="match status" value="1"/>
</dbReference>
<dbReference type="PANTHER" id="PTHR10794:SF63">
    <property type="entry name" value="ALPHA_BETA HYDROLASE 1, ISOFORM A"/>
    <property type="match status" value="1"/>
</dbReference>
<comment type="similarity">
    <text evidence="1">Belongs to the AB hydrolase superfamily. AB hydrolase 4 family.</text>
</comment>
<dbReference type="OrthoDB" id="437070at2759"/>
<dbReference type="InterPro" id="IPR050960">
    <property type="entry name" value="AB_hydrolase_4_sf"/>
</dbReference>
<dbReference type="EMBL" id="RRYP01011458">
    <property type="protein sequence ID" value="TNV77721.1"/>
    <property type="molecule type" value="Genomic_DNA"/>
</dbReference>
<organism evidence="3 4">
    <name type="scientific">Halteria grandinella</name>
    <dbReference type="NCBI Taxonomy" id="5974"/>
    <lineage>
        <taxon>Eukaryota</taxon>
        <taxon>Sar</taxon>
        <taxon>Alveolata</taxon>
        <taxon>Ciliophora</taxon>
        <taxon>Intramacronucleata</taxon>
        <taxon>Spirotrichea</taxon>
        <taxon>Stichotrichia</taxon>
        <taxon>Sporadotrichida</taxon>
        <taxon>Halteriidae</taxon>
        <taxon>Halteria</taxon>
    </lineage>
</organism>
<dbReference type="InterPro" id="IPR012020">
    <property type="entry name" value="ABHD4"/>
</dbReference>
<evidence type="ECO:0000256" key="1">
    <source>
        <dbReference type="ARBA" id="ARBA00010884"/>
    </source>
</evidence>
<proteinExistence type="inferred from homology"/>
<keyword evidence="4" id="KW-1185">Reference proteome</keyword>
<gene>
    <name evidence="3" type="ORF">FGO68_gene4644</name>
</gene>
<name>A0A8J8T149_HALGN</name>
<comment type="caution">
    <text evidence="3">The sequence shown here is derived from an EMBL/GenBank/DDBJ whole genome shotgun (WGS) entry which is preliminary data.</text>
</comment>
<dbReference type="PANTHER" id="PTHR10794">
    <property type="entry name" value="ABHYDROLASE DOMAIN-CONTAINING PROTEIN"/>
    <property type="match status" value="1"/>
</dbReference>